<name>C5FHC3_ARTOC</name>
<dbReference type="EMBL" id="DS995702">
    <property type="protein sequence ID" value="EEQ28842.1"/>
    <property type="molecule type" value="Genomic_DNA"/>
</dbReference>
<dbReference type="OMA" id="WFYLEEK"/>
<dbReference type="AlphaFoldDB" id="C5FHC3"/>
<evidence type="ECO:0000313" key="3">
    <source>
        <dbReference type="EMBL" id="EEQ28842.1"/>
    </source>
</evidence>
<evidence type="ECO:0000313" key="4">
    <source>
        <dbReference type="Proteomes" id="UP000002035"/>
    </source>
</evidence>
<accession>C5FHC3</accession>
<dbReference type="OrthoDB" id="342264at2759"/>
<dbReference type="InterPro" id="IPR001357">
    <property type="entry name" value="BRCT_dom"/>
</dbReference>
<feature type="domain" description="WGR" evidence="2">
    <location>
        <begin position="180"/>
        <end position="290"/>
    </location>
</feature>
<proteinExistence type="predicted"/>
<dbReference type="SUPFAM" id="SSF142921">
    <property type="entry name" value="WGR domain-like"/>
    <property type="match status" value="1"/>
</dbReference>
<sequence length="319" mass="35756">MGKTFKNVTLSVIGEFGPKADKFKQWVEANGGKFSKEVNDQVTHLLSTKEAFKRANTVVRAAKRIKGLKIVSSDWLEDSLLSKSRRPKREGPYLWSHLTKNVKKKCAARQDVNKEPKAGLKNGRYTRLFYGILKLHGYLANNNLPKSGLARKKNSELGGIPLHLSLCGKQYSNDYFFAAGHHVYSDAAGTRYMATLVRPIEASKAKEKHVLKVSIYRKPHVILYESDHTPHIYAVFAKYTRPGRVGSDYITPVGNPLSTALKEFNKFFLGKAGKSWDQREGPPKPKKGQADGKICSWDNWFEYVAEPSTPVTATLNAEA</sequence>
<gene>
    <name evidence="3" type="ORF">MCYG_01661</name>
</gene>
<dbReference type="GeneID" id="9222983"/>
<dbReference type="InterPro" id="IPR036420">
    <property type="entry name" value="BRCT_dom_sf"/>
</dbReference>
<dbReference type="PROSITE" id="PS51977">
    <property type="entry name" value="WGR"/>
    <property type="match status" value="1"/>
</dbReference>
<dbReference type="PROSITE" id="PS50172">
    <property type="entry name" value="BRCT"/>
    <property type="match status" value="1"/>
</dbReference>
<dbReference type="HOGENOM" id="CLU_048607_1_0_1"/>
<dbReference type="InterPro" id="IPR036930">
    <property type="entry name" value="WGR_dom_sf"/>
</dbReference>
<dbReference type="Pfam" id="PF00533">
    <property type="entry name" value="BRCT"/>
    <property type="match status" value="1"/>
</dbReference>
<dbReference type="STRING" id="554155.C5FHC3"/>
<dbReference type="InterPro" id="IPR008893">
    <property type="entry name" value="WGR_domain"/>
</dbReference>
<dbReference type="Proteomes" id="UP000002035">
    <property type="component" value="Unassembled WGS sequence"/>
</dbReference>
<dbReference type="RefSeq" id="XP_002848727.1">
    <property type="nucleotide sequence ID" value="XM_002848681.1"/>
</dbReference>
<dbReference type="SMART" id="SM00292">
    <property type="entry name" value="BRCT"/>
    <property type="match status" value="1"/>
</dbReference>
<dbReference type="VEuPathDB" id="FungiDB:MCYG_01661"/>
<protein>
    <submittedName>
        <fullName evidence="3">BRCT domain-containing protein</fullName>
    </submittedName>
</protein>
<dbReference type="SUPFAM" id="SSF52113">
    <property type="entry name" value="BRCT domain"/>
    <property type="match status" value="1"/>
</dbReference>
<keyword evidence="4" id="KW-1185">Reference proteome</keyword>
<evidence type="ECO:0000259" key="2">
    <source>
        <dbReference type="PROSITE" id="PS51977"/>
    </source>
</evidence>
<organism evidence="3 4">
    <name type="scientific">Arthroderma otae (strain ATCC MYA-4605 / CBS 113480)</name>
    <name type="common">Microsporum canis</name>
    <dbReference type="NCBI Taxonomy" id="554155"/>
    <lineage>
        <taxon>Eukaryota</taxon>
        <taxon>Fungi</taxon>
        <taxon>Dikarya</taxon>
        <taxon>Ascomycota</taxon>
        <taxon>Pezizomycotina</taxon>
        <taxon>Eurotiomycetes</taxon>
        <taxon>Eurotiomycetidae</taxon>
        <taxon>Onygenales</taxon>
        <taxon>Arthrodermataceae</taxon>
        <taxon>Microsporum</taxon>
    </lineage>
</organism>
<evidence type="ECO:0000259" key="1">
    <source>
        <dbReference type="PROSITE" id="PS50172"/>
    </source>
</evidence>
<dbReference type="Gene3D" id="3.40.50.10190">
    <property type="entry name" value="BRCT domain"/>
    <property type="match status" value="1"/>
</dbReference>
<dbReference type="eggNOG" id="ENOG502QQZ5">
    <property type="taxonomic scope" value="Eukaryota"/>
</dbReference>
<feature type="domain" description="BRCT" evidence="1">
    <location>
        <begin position="1"/>
        <end position="93"/>
    </location>
</feature>
<reference evidence="4" key="1">
    <citation type="journal article" date="2012" name="MBio">
        <title>Comparative genome analysis of Trichophyton rubrum and related dermatophytes reveals candidate genes involved in infection.</title>
        <authorList>
            <person name="Martinez D.A."/>
            <person name="Oliver B.G."/>
            <person name="Graeser Y."/>
            <person name="Goldberg J.M."/>
            <person name="Li W."/>
            <person name="Martinez-Rossi N.M."/>
            <person name="Monod M."/>
            <person name="Shelest E."/>
            <person name="Barton R.C."/>
            <person name="Birch E."/>
            <person name="Brakhage A.A."/>
            <person name="Chen Z."/>
            <person name="Gurr S.J."/>
            <person name="Heiman D."/>
            <person name="Heitman J."/>
            <person name="Kosti I."/>
            <person name="Rossi A."/>
            <person name="Saif S."/>
            <person name="Samalova M."/>
            <person name="Saunders C.W."/>
            <person name="Shea T."/>
            <person name="Summerbell R.C."/>
            <person name="Xu J."/>
            <person name="Young S."/>
            <person name="Zeng Q."/>
            <person name="Birren B.W."/>
            <person name="Cuomo C.A."/>
            <person name="White T.C."/>
        </authorList>
    </citation>
    <scope>NUCLEOTIDE SEQUENCE [LARGE SCALE GENOMIC DNA]</scope>
    <source>
        <strain evidence="4">ATCC MYA-4605 / CBS 113480</strain>
    </source>
</reference>